<accession>A0A0C2W7Y1</accession>
<gene>
    <name evidence="1" type="ORF">M378DRAFT_397480</name>
</gene>
<protein>
    <submittedName>
        <fullName evidence="1">Uncharacterized protein</fullName>
    </submittedName>
</protein>
<dbReference type="HOGENOM" id="CLU_1686091_0_0_1"/>
<keyword evidence="2" id="KW-1185">Reference proteome</keyword>
<evidence type="ECO:0000313" key="1">
    <source>
        <dbReference type="EMBL" id="KIL57267.1"/>
    </source>
</evidence>
<organism evidence="1 2">
    <name type="scientific">Amanita muscaria (strain Koide BX008)</name>
    <dbReference type="NCBI Taxonomy" id="946122"/>
    <lineage>
        <taxon>Eukaryota</taxon>
        <taxon>Fungi</taxon>
        <taxon>Dikarya</taxon>
        <taxon>Basidiomycota</taxon>
        <taxon>Agaricomycotina</taxon>
        <taxon>Agaricomycetes</taxon>
        <taxon>Agaricomycetidae</taxon>
        <taxon>Agaricales</taxon>
        <taxon>Pluteineae</taxon>
        <taxon>Amanitaceae</taxon>
        <taxon>Amanita</taxon>
    </lineage>
</organism>
<proteinExistence type="predicted"/>
<dbReference type="AlphaFoldDB" id="A0A0C2W7Y1"/>
<evidence type="ECO:0000313" key="2">
    <source>
        <dbReference type="Proteomes" id="UP000054549"/>
    </source>
</evidence>
<sequence length="156" mass="17470">MSFQSCLHWCCIGTSVICHSIIYCTILTPTRQIPRSPIQKKRRANQDLRCITRVVPTAFDRFFARPKLLGQNCGRGPRTHIRPSHICPRTLFLLFGFQPIPAVRIKTERGLVGTRAGGCTILTVFTYAPLAISLSNRSSTEPNESSLFSIYTRSTG</sequence>
<dbReference type="InParanoid" id="A0A0C2W7Y1"/>
<reference evidence="1 2" key="1">
    <citation type="submission" date="2014-04" db="EMBL/GenBank/DDBJ databases">
        <title>Evolutionary Origins and Diversification of the Mycorrhizal Mutualists.</title>
        <authorList>
            <consortium name="DOE Joint Genome Institute"/>
            <consortium name="Mycorrhizal Genomics Consortium"/>
            <person name="Kohler A."/>
            <person name="Kuo A."/>
            <person name="Nagy L.G."/>
            <person name="Floudas D."/>
            <person name="Copeland A."/>
            <person name="Barry K.W."/>
            <person name="Cichocki N."/>
            <person name="Veneault-Fourrey C."/>
            <person name="LaButti K."/>
            <person name="Lindquist E.A."/>
            <person name="Lipzen A."/>
            <person name="Lundell T."/>
            <person name="Morin E."/>
            <person name="Murat C."/>
            <person name="Riley R."/>
            <person name="Ohm R."/>
            <person name="Sun H."/>
            <person name="Tunlid A."/>
            <person name="Henrissat B."/>
            <person name="Grigoriev I.V."/>
            <person name="Hibbett D.S."/>
            <person name="Martin F."/>
        </authorList>
    </citation>
    <scope>NUCLEOTIDE SEQUENCE [LARGE SCALE GENOMIC DNA]</scope>
    <source>
        <strain evidence="1 2">Koide BX008</strain>
    </source>
</reference>
<dbReference type="Proteomes" id="UP000054549">
    <property type="component" value="Unassembled WGS sequence"/>
</dbReference>
<name>A0A0C2W7Y1_AMAMK</name>
<dbReference type="EMBL" id="KN818376">
    <property type="protein sequence ID" value="KIL57267.1"/>
    <property type="molecule type" value="Genomic_DNA"/>
</dbReference>